<protein>
    <submittedName>
        <fullName evidence="5">S-adenosylmethionine:tRNA ribosyltransferase-isomerase</fullName>
    </submittedName>
</protein>
<gene>
    <name evidence="5" type="ORF">FYJ73_04450</name>
</gene>
<dbReference type="FunFam" id="2.40.10.240:FF:000002">
    <property type="entry name" value="S-adenosylmethionine:tRNA ribosyltransferase-isomerase"/>
    <property type="match status" value="1"/>
</dbReference>
<dbReference type="SUPFAM" id="SSF111337">
    <property type="entry name" value="QueA-like"/>
    <property type="match status" value="1"/>
</dbReference>
<evidence type="ECO:0000256" key="2">
    <source>
        <dbReference type="ARBA" id="ARBA00022679"/>
    </source>
</evidence>
<evidence type="ECO:0000256" key="3">
    <source>
        <dbReference type="ARBA" id="ARBA00022691"/>
    </source>
</evidence>
<dbReference type="RefSeq" id="WP_154533505.1">
    <property type="nucleotide sequence ID" value="NZ_VUNG01000006.1"/>
</dbReference>
<dbReference type="EMBL" id="VUNG01000006">
    <property type="protein sequence ID" value="MST83927.1"/>
    <property type="molecule type" value="Genomic_DNA"/>
</dbReference>
<organism evidence="5 6">
    <name type="scientific">Hallella mizrahii</name>
    <dbReference type="NCBI Taxonomy" id="2606637"/>
    <lineage>
        <taxon>Bacteria</taxon>
        <taxon>Pseudomonadati</taxon>
        <taxon>Bacteroidota</taxon>
        <taxon>Bacteroidia</taxon>
        <taxon>Bacteroidales</taxon>
        <taxon>Prevotellaceae</taxon>
        <taxon>Hallella</taxon>
    </lineage>
</organism>
<dbReference type="PANTHER" id="PTHR30307:SF0">
    <property type="entry name" value="S-ADENOSYLMETHIONINE:TRNA RIBOSYLTRANSFERASE-ISOMERASE"/>
    <property type="match status" value="1"/>
</dbReference>
<keyword evidence="3" id="KW-0949">S-adenosyl-L-methionine</keyword>
<reference evidence="5 6" key="1">
    <citation type="submission" date="2019-08" db="EMBL/GenBank/DDBJ databases">
        <title>In-depth cultivation of the pig gut microbiome towards novel bacterial diversity and tailored functional studies.</title>
        <authorList>
            <person name="Wylensek D."/>
            <person name="Hitch T.C.A."/>
            <person name="Clavel T."/>
        </authorList>
    </citation>
    <scope>NUCLEOTIDE SEQUENCE [LARGE SCALE GENOMIC DNA]</scope>
    <source>
        <strain evidence="5 6">LKV-178-WT-2A</strain>
    </source>
</reference>
<dbReference type="GO" id="GO:0008616">
    <property type="term" value="P:tRNA queuosine(34) biosynthetic process"/>
    <property type="evidence" value="ECO:0007669"/>
    <property type="project" value="UniProtKB-KW"/>
</dbReference>
<evidence type="ECO:0000256" key="1">
    <source>
        <dbReference type="ARBA" id="ARBA00022490"/>
    </source>
</evidence>
<proteinExistence type="predicted"/>
<dbReference type="InterPro" id="IPR042118">
    <property type="entry name" value="QueA_dom1"/>
</dbReference>
<name>A0A7K0KDC2_9BACT</name>
<evidence type="ECO:0000313" key="5">
    <source>
        <dbReference type="EMBL" id="MST83927.1"/>
    </source>
</evidence>
<evidence type="ECO:0000256" key="4">
    <source>
        <dbReference type="ARBA" id="ARBA00022785"/>
    </source>
</evidence>
<keyword evidence="2 5" id="KW-0808">Transferase</keyword>
<dbReference type="Proteomes" id="UP000438914">
    <property type="component" value="Unassembled WGS sequence"/>
</dbReference>
<accession>A0A7K0KDC2</accession>
<dbReference type="GO" id="GO:0051075">
    <property type="term" value="F:S-adenosylmethionine:tRNA ribosyltransferase-isomerase activity"/>
    <property type="evidence" value="ECO:0007669"/>
    <property type="project" value="TreeGrafter"/>
</dbReference>
<dbReference type="Gene3D" id="3.40.1780.10">
    <property type="entry name" value="QueA-like"/>
    <property type="match status" value="1"/>
</dbReference>
<keyword evidence="1" id="KW-0963">Cytoplasm</keyword>
<dbReference type="InterPro" id="IPR003699">
    <property type="entry name" value="QueA"/>
</dbReference>
<dbReference type="AlphaFoldDB" id="A0A7K0KDC2"/>
<keyword evidence="6" id="KW-1185">Reference proteome</keyword>
<keyword evidence="4" id="KW-0671">Queuosine biosynthesis</keyword>
<dbReference type="Pfam" id="PF02547">
    <property type="entry name" value="Queuosine_synth"/>
    <property type="match status" value="1"/>
</dbReference>
<dbReference type="InterPro" id="IPR042119">
    <property type="entry name" value="QueA_dom2"/>
</dbReference>
<evidence type="ECO:0000313" key="6">
    <source>
        <dbReference type="Proteomes" id="UP000438914"/>
    </source>
</evidence>
<dbReference type="InterPro" id="IPR036100">
    <property type="entry name" value="QueA_sf"/>
</dbReference>
<dbReference type="PANTHER" id="PTHR30307">
    <property type="entry name" value="S-ADENOSYLMETHIONINE:TRNA RIBOSYLTRANSFERASE-ISOMERASE"/>
    <property type="match status" value="1"/>
</dbReference>
<keyword evidence="5" id="KW-0413">Isomerase</keyword>
<comment type="caution">
    <text evidence="5">The sequence shown here is derived from an EMBL/GenBank/DDBJ whole genome shotgun (WGS) entry which is preliminary data.</text>
</comment>
<sequence>MKLSQFKFKLPPESVALYPHSIVREYTNDDGTKGSFRITRRDESRLMVLHRTTGEIELYKKDDKGQPIKGEYLDFRNVIDYFDDGDVFILNDTKVFPARLYGTKEKTDAKIEVFILRELNEETHLWDVLVEPARKIRIGNKLFFDEVGTMVAEVYDNTTSRGRSLRFLYDCPHDQFKRDLFALGEAPLPEYVLNGRPEDPDMKGMHVHSHATKDDLEDFQTLFARNEGAVTVPATGLHFSRELLKRMEIKGINTAFITLHCGLGNFSPIEVEDLTKHKMDSEQMFVNKEACDMVNTAKKEGHHICAVGTSVAKATETAVGTDGFLKEYEGWTSKFIFPPYEFGLADTMIANFYHPESTLLMSTAAFGGYENVMACYALALKHGYKFGCYGDSLLIVD</sequence>
<dbReference type="Gene3D" id="2.40.10.240">
    <property type="entry name" value="QueA-like"/>
    <property type="match status" value="1"/>
</dbReference>